<protein>
    <submittedName>
        <fullName evidence="1">Uncharacterized protein</fullName>
    </submittedName>
</protein>
<sequence length="107" mass="12607">HKSKKNTEEEITKIMTEKVQFKANVMKQEKEVLDLEKLLRSEFVSIQNNSSRLCNVITENEKEILKLKMQVGTKEESLMQLKDIVVKRERVIQENVDLMQKLTSEKD</sequence>
<dbReference type="AlphaFoldDB" id="A0A0B6Y4V2"/>
<feature type="non-terminal residue" evidence="1">
    <location>
        <position position="107"/>
    </location>
</feature>
<evidence type="ECO:0000313" key="1">
    <source>
        <dbReference type="EMBL" id="CEK50520.1"/>
    </source>
</evidence>
<feature type="non-terminal residue" evidence="1">
    <location>
        <position position="1"/>
    </location>
</feature>
<reference evidence="1" key="1">
    <citation type="submission" date="2014-12" db="EMBL/GenBank/DDBJ databases">
        <title>Insight into the proteome of Arion vulgaris.</title>
        <authorList>
            <person name="Aradska J."/>
            <person name="Bulat T."/>
            <person name="Smidak R."/>
            <person name="Sarate P."/>
            <person name="Gangsoo J."/>
            <person name="Sialana F."/>
            <person name="Bilban M."/>
            <person name="Lubec G."/>
        </authorList>
    </citation>
    <scope>NUCLEOTIDE SEQUENCE</scope>
    <source>
        <tissue evidence="1">Skin</tissue>
    </source>
</reference>
<gene>
    <name evidence="1" type="primary">ORF10983</name>
</gene>
<name>A0A0B6Y4V2_9EUPU</name>
<organism evidence="1">
    <name type="scientific">Arion vulgaris</name>
    <dbReference type="NCBI Taxonomy" id="1028688"/>
    <lineage>
        <taxon>Eukaryota</taxon>
        <taxon>Metazoa</taxon>
        <taxon>Spiralia</taxon>
        <taxon>Lophotrochozoa</taxon>
        <taxon>Mollusca</taxon>
        <taxon>Gastropoda</taxon>
        <taxon>Heterobranchia</taxon>
        <taxon>Euthyneura</taxon>
        <taxon>Panpulmonata</taxon>
        <taxon>Eupulmonata</taxon>
        <taxon>Stylommatophora</taxon>
        <taxon>Helicina</taxon>
        <taxon>Arionoidea</taxon>
        <taxon>Arionidae</taxon>
        <taxon>Arion</taxon>
    </lineage>
</organism>
<accession>A0A0B6Y4V2</accession>
<proteinExistence type="predicted"/>
<dbReference type="EMBL" id="HACG01003655">
    <property type="protein sequence ID" value="CEK50520.1"/>
    <property type="molecule type" value="Transcribed_RNA"/>
</dbReference>